<dbReference type="AlphaFoldDB" id="A0AAD4S4M7"/>
<keyword evidence="5 8" id="KW-0812">Transmembrane</keyword>
<sequence>MSSVSQVQLTSSTENNHHYLKNLDFFLRLSVIPFSAASIWVTATTKQDNSTYGNLEFNNFIGLKYLICINAISASYALVAIVCSWFKFLLTKAWIFFVSDQIAAYLIVTSGASVIEILYLAYNGDKEVSWSEACSSYGRFCSRAKVALILHVFTFLCFLILSVISAFRVFSKFDPPSIPSKGVENDGES</sequence>
<comment type="subcellular location">
    <subcellularLocation>
        <location evidence="1 8">Cell membrane</location>
        <topology evidence="1 8">Multi-pass membrane protein</topology>
    </subcellularLocation>
</comment>
<feature type="transmembrane region" description="Helical" evidence="8">
    <location>
        <begin position="102"/>
        <end position="122"/>
    </location>
</feature>
<comment type="caution">
    <text evidence="10">The sequence shown here is derived from an EMBL/GenBank/DDBJ whole genome shotgun (WGS) entry which is preliminary data.</text>
</comment>
<comment type="similarity">
    <text evidence="2 8">Belongs to the Casparian strip membrane proteins (CASP) family.</text>
</comment>
<keyword evidence="11" id="KW-1185">Reference proteome</keyword>
<evidence type="ECO:0000256" key="1">
    <source>
        <dbReference type="ARBA" id="ARBA00004651"/>
    </source>
</evidence>
<feature type="transmembrane region" description="Helical" evidence="8">
    <location>
        <begin position="146"/>
        <end position="170"/>
    </location>
</feature>
<feature type="domain" description="Casparian strip membrane protein" evidence="9">
    <location>
        <begin position="21"/>
        <end position="157"/>
    </location>
</feature>
<dbReference type="Proteomes" id="UP001202328">
    <property type="component" value="Unassembled WGS sequence"/>
</dbReference>
<proteinExistence type="inferred from homology"/>
<keyword evidence="6 8" id="KW-1133">Transmembrane helix</keyword>
<accession>A0AAD4S4M7</accession>
<dbReference type="InterPro" id="IPR006702">
    <property type="entry name" value="CASP_dom"/>
</dbReference>
<protein>
    <recommendedName>
        <fullName evidence="8">CASP-like protein</fullName>
    </recommendedName>
</protein>
<name>A0AAD4S4M7_9MAGN</name>
<dbReference type="PANTHER" id="PTHR33573:SF30">
    <property type="entry name" value="CASP-LIKE PROTEIN 2C1-RELATED"/>
    <property type="match status" value="1"/>
</dbReference>
<feature type="transmembrane region" description="Helical" evidence="8">
    <location>
        <begin position="63"/>
        <end position="90"/>
    </location>
</feature>
<evidence type="ECO:0000256" key="2">
    <source>
        <dbReference type="ARBA" id="ARBA00007651"/>
    </source>
</evidence>
<reference evidence="10" key="1">
    <citation type="submission" date="2022-04" db="EMBL/GenBank/DDBJ databases">
        <title>A functionally conserved STORR gene fusion in Papaver species that diverged 16.8 million years ago.</title>
        <authorList>
            <person name="Catania T."/>
        </authorList>
    </citation>
    <scope>NUCLEOTIDE SEQUENCE</scope>
    <source>
        <strain evidence="10">S-188037</strain>
    </source>
</reference>
<comment type="subunit">
    <text evidence="3 8">Homodimer and heterodimers.</text>
</comment>
<keyword evidence="7 8" id="KW-0472">Membrane</keyword>
<evidence type="ECO:0000259" key="9">
    <source>
        <dbReference type="Pfam" id="PF04535"/>
    </source>
</evidence>
<dbReference type="NCBIfam" id="TIGR01569">
    <property type="entry name" value="A_tha_TIGR01569"/>
    <property type="match status" value="1"/>
</dbReference>
<evidence type="ECO:0000256" key="5">
    <source>
        <dbReference type="ARBA" id="ARBA00022692"/>
    </source>
</evidence>
<dbReference type="GO" id="GO:0005886">
    <property type="term" value="C:plasma membrane"/>
    <property type="evidence" value="ECO:0007669"/>
    <property type="project" value="UniProtKB-SubCell"/>
</dbReference>
<evidence type="ECO:0000256" key="8">
    <source>
        <dbReference type="RuleBase" id="RU361233"/>
    </source>
</evidence>
<gene>
    <name evidence="10" type="ORF">MKW98_015636</name>
</gene>
<evidence type="ECO:0000256" key="4">
    <source>
        <dbReference type="ARBA" id="ARBA00022475"/>
    </source>
</evidence>
<keyword evidence="4 8" id="KW-1003">Cell membrane</keyword>
<evidence type="ECO:0000256" key="7">
    <source>
        <dbReference type="ARBA" id="ARBA00023136"/>
    </source>
</evidence>
<evidence type="ECO:0000313" key="11">
    <source>
        <dbReference type="Proteomes" id="UP001202328"/>
    </source>
</evidence>
<organism evidence="10 11">
    <name type="scientific">Papaver atlanticum</name>
    <dbReference type="NCBI Taxonomy" id="357466"/>
    <lineage>
        <taxon>Eukaryota</taxon>
        <taxon>Viridiplantae</taxon>
        <taxon>Streptophyta</taxon>
        <taxon>Embryophyta</taxon>
        <taxon>Tracheophyta</taxon>
        <taxon>Spermatophyta</taxon>
        <taxon>Magnoliopsida</taxon>
        <taxon>Ranunculales</taxon>
        <taxon>Papaveraceae</taxon>
        <taxon>Papaveroideae</taxon>
        <taxon>Papaver</taxon>
    </lineage>
</organism>
<dbReference type="Pfam" id="PF04535">
    <property type="entry name" value="CASP_dom"/>
    <property type="match status" value="1"/>
</dbReference>
<evidence type="ECO:0000313" key="10">
    <source>
        <dbReference type="EMBL" id="KAI3863178.1"/>
    </source>
</evidence>
<evidence type="ECO:0000256" key="3">
    <source>
        <dbReference type="ARBA" id="ARBA00011489"/>
    </source>
</evidence>
<dbReference type="InterPro" id="IPR006459">
    <property type="entry name" value="CASP/CASPL"/>
</dbReference>
<dbReference type="PANTHER" id="PTHR33573">
    <property type="entry name" value="CASP-LIKE PROTEIN 4A4"/>
    <property type="match status" value="1"/>
</dbReference>
<dbReference type="EMBL" id="JAJJMB010014053">
    <property type="protein sequence ID" value="KAI3863178.1"/>
    <property type="molecule type" value="Genomic_DNA"/>
</dbReference>
<evidence type="ECO:0000256" key="6">
    <source>
        <dbReference type="ARBA" id="ARBA00022989"/>
    </source>
</evidence>
<feature type="transmembrane region" description="Helical" evidence="8">
    <location>
        <begin position="25"/>
        <end position="43"/>
    </location>
</feature>